<dbReference type="PANTHER" id="PTHR39342:SF1">
    <property type="entry name" value="UPF0283 MEMBRANE PROTEIN YCJF"/>
    <property type="match status" value="1"/>
</dbReference>
<reference evidence="10 11" key="1">
    <citation type="submission" date="2017-03" db="EMBL/GenBank/DDBJ databases">
        <authorList>
            <person name="Afonso C.L."/>
            <person name="Miller P.J."/>
            <person name="Scott M.A."/>
            <person name="Spackman E."/>
            <person name="Goraichik I."/>
            <person name="Dimitrov K.M."/>
            <person name="Suarez D.L."/>
            <person name="Swayne D.E."/>
        </authorList>
    </citation>
    <scope>NUCLEOTIDE SEQUENCE [LARGE SCALE GENOMIC DNA]</scope>
    <source>
        <strain evidence="10">SB41UT1</strain>
    </source>
</reference>
<dbReference type="NCBIfam" id="TIGR01620">
    <property type="entry name" value="hyp_HI0043"/>
    <property type="match status" value="1"/>
</dbReference>
<keyword evidence="4" id="KW-0997">Cell inner membrane</keyword>
<evidence type="ECO:0000256" key="1">
    <source>
        <dbReference type="ARBA" id="ARBA00004429"/>
    </source>
</evidence>
<evidence type="ECO:0000256" key="5">
    <source>
        <dbReference type="ARBA" id="ARBA00022692"/>
    </source>
</evidence>
<dbReference type="InterPro" id="IPR021147">
    <property type="entry name" value="DUF697"/>
</dbReference>
<feature type="transmembrane region" description="Helical" evidence="9">
    <location>
        <begin position="210"/>
        <end position="227"/>
    </location>
</feature>
<evidence type="ECO:0000256" key="6">
    <source>
        <dbReference type="ARBA" id="ARBA00022989"/>
    </source>
</evidence>
<dbReference type="PANTHER" id="PTHR39342">
    <property type="entry name" value="UPF0283 MEMBRANE PROTEIN YCJF"/>
    <property type="match status" value="1"/>
</dbReference>
<evidence type="ECO:0000313" key="10">
    <source>
        <dbReference type="EMBL" id="SMA49793.1"/>
    </source>
</evidence>
<proteinExistence type="inferred from homology"/>
<protein>
    <submittedName>
        <fullName evidence="10">Uncharacterized protein</fullName>
    </submittedName>
</protein>
<name>A0A1X7ANS8_9GAMM</name>
<organism evidence="10 11">
    <name type="scientific">Parendozoicomonas haliclonae</name>
    <dbReference type="NCBI Taxonomy" id="1960125"/>
    <lineage>
        <taxon>Bacteria</taxon>
        <taxon>Pseudomonadati</taxon>
        <taxon>Pseudomonadota</taxon>
        <taxon>Gammaproteobacteria</taxon>
        <taxon>Oceanospirillales</taxon>
        <taxon>Endozoicomonadaceae</taxon>
        <taxon>Parendozoicomonas</taxon>
    </lineage>
</organism>
<evidence type="ECO:0000256" key="4">
    <source>
        <dbReference type="ARBA" id="ARBA00022519"/>
    </source>
</evidence>
<evidence type="ECO:0000256" key="3">
    <source>
        <dbReference type="ARBA" id="ARBA00022475"/>
    </source>
</evidence>
<dbReference type="EMBL" id="FWPT01000009">
    <property type="protein sequence ID" value="SMA49793.1"/>
    <property type="molecule type" value="Genomic_DNA"/>
</dbReference>
<dbReference type="AlphaFoldDB" id="A0A1X7ANS8"/>
<sequence length="343" mass="38475">MSQKSEDSLKRRVQFDETLPEARVDPREASLEGAQQFTAGELIEPDSPEIPVFEAKEIVSPKRSSRLGRWVVLSGLVLIAGQTGYSLWESWQAGSWLFGLKAAFIALGGVWIGRLGWQEYRKLKQLKGTEDIQAQAERLRESVQQGEATRFLNGLCQNLPQHEGVQTFYQMRRSEHTDAEQLTLFDGYVLNPLDEKAKAIVHRYSLESSLLLAASPVAVLDIALILWRNQRMIRELAECYGIELGYWSRIRLLRLVVGNILYAGVSEAAIDLGSQYLSMEMTGKVSARIAQGLGGGMLTARLGYQAMALCRPLTFTDRNRPRLGELHGQLLQEVKKRLLNQGS</sequence>
<comment type="subcellular location">
    <subcellularLocation>
        <location evidence="1">Cell inner membrane</location>
        <topology evidence="1">Multi-pass membrane protein</topology>
    </subcellularLocation>
</comment>
<dbReference type="RefSeq" id="WP_087112247.1">
    <property type="nucleotide sequence ID" value="NZ_CBCSCN010000011.1"/>
</dbReference>
<gene>
    <name evidence="10" type="ORF">EHSB41UT_03582</name>
</gene>
<keyword evidence="5 9" id="KW-0812">Transmembrane</keyword>
<evidence type="ECO:0000256" key="2">
    <source>
        <dbReference type="ARBA" id="ARBA00008255"/>
    </source>
</evidence>
<feature type="transmembrane region" description="Helical" evidence="9">
    <location>
        <begin position="94"/>
        <end position="117"/>
    </location>
</feature>
<evidence type="ECO:0000256" key="9">
    <source>
        <dbReference type="SAM" id="Phobius"/>
    </source>
</evidence>
<dbReference type="Proteomes" id="UP000196573">
    <property type="component" value="Unassembled WGS sequence"/>
</dbReference>
<feature type="region of interest" description="Disordered" evidence="8">
    <location>
        <begin position="1"/>
        <end position="20"/>
    </location>
</feature>
<keyword evidence="6 9" id="KW-1133">Transmembrane helix</keyword>
<feature type="transmembrane region" description="Helical" evidence="9">
    <location>
        <begin position="70"/>
        <end position="88"/>
    </location>
</feature>
<keyword evidence="11" id="KW-1185">Reference proteome</keyword>
<comment type="similarity">
    <text evidence="2">Belongs to the UPF0283 family.</text>
</comment>
<evidence type="ECO:0000313" key="11">
    <source>
        <dbReference type="Proteomes" id="UP000196573"/>
    </source>
</evidence>
<dbReference type="Pfam" id="PF05128">
    <property type="entry name" value="DUF697"/>
    <property type="match status" value="1"/>
</dbReference>
<dbReference type="InterPro" id="IPR006507">
    <property type="entry name" value="UPF0283"/>
</dbReference>
<accession>A0A1X7ANS8</accession>
<evidence type="ECO:0000256" key="7">
    <source>
        <dbReference type="ARBA" id="ARBA00023136"/>
    </source>
</evidence>
<keyword evidence="3" id="KW-1003">Cell membrane</keyword>
<dbReference type="GO" id="GO:0005886">
    <property type="term" value="C:plasma membrane"/>
    <property type="evidence" value="ECO:0007669"/>
    <property type="project" value="UniProtKB-SubCell"/>
</dbReference>
<evidence type="ECO:0000256" key="8">
    <source>
        <dbReference type="SAM" id="MobiDB-lite"/>
    </source>
</evidence>
<dbReference type="OrthoDB" id="958025at2"/>
<keyword evidence="7 9" id="KW-0472">Membrane</keyword>